<reference evidence="2 3" key="1">
    <citation type="submission" date="2023-03" db="EMBL/GenBank/DDBJ databases">
        <title>Complete genome sequence of Tepidibacter sp. SWIR-1, isolated from a deep-sea hydrothermal vent.</title>
        <authorList>
            <person name="Li X."/>
        </authorList>
    </citation>
    <scope>NUCLEOTIDE SEQUENCE [LARGE SCALE GENOMIC DNA]</scope>
    <source>
        <strain evidence="2 3">SWIR-1</strain>
    </source>
</reference>
<accession>A0ABY8EA86</accession>
<dbReference type="Proteomes" id="UP001222800">
    <property type="component" value="Chromosome"/>
</dbReference>
<protein>
    <recommendedName>
        <fullName evidence="4">DUF4367 domain-containing protein</fullName>
    </recommendedName>
</protein>
<dbReference type="EMBL" id="CP120733">
    <property type="protein sequence ID" value="WFD09815.1"/>
    <property type="molecule type" value="Genomic_DNA"/>
</dbReference>
<proteinExistence type="predicted"/>
<keyword evidence="1" id="KW-0812">Transmembrane</keyword>
<evidence type="ECO:0000313" key="3">
    <source>
        <dbReference type="Proteomes" id="UP001222800"/>
    </source>
</evidence>
<organism evidence="2 3">
    <name type="scientific">Tepidibacter hydrothermalis</name>
    <dbReference type="NCBI Taxonomy" id="3036126"/>
    <lineage>
        <taxon>Bacteria</taxon>
        <taxon>Bacillati</taxon>
        <taxon>Bacillota</taxon>
        <taxon>Clostridia</taxon>
        <taxon>Peptostreptococcales</taxon>
        <taxon>Peptostreptococcaceae</taxon>
        <taxon>Tepidibacter</taxon>
    </lineage>
</organism>
<evidence type="ECO:0000313" key="2">
    <source>
        <dbReference type="EMBL" id="WFD09815.1"/>
    </source>
</evidence>
<feature type="transmembrane region" description="Helical" evidence="1">
    <location>
        <begin position="77"/>
        <end position="96"/>
    </location>
</feature>
<evidence type="ECO:0008006" key="4">
    <source>
        <dbReference type="Google" id="ProtNLM"/>
    </source>
</evidence>
<evidence type="ECO:0000256" key="1">
    <source>
        <dbReference type="SAM" id="Phobius"/>
    </source>
</evidence>
<keyword evidence="1" id="KW-1133">Transmembrane helix</keyword>
<gene>
    <name evidence="2" type="ORF">P4S50_15660</name>
</gene>
<dbReference type="RefSeq" id="WP_277731768.1">
    <property type="nucleotide sequence ID" value="NZ_CP120733.1"/>
</dbReference>
<name>A0ABY8EA86_9FIRM</name>
<keyword evidence="1" id="KW-0472">Membrane</keyword>
<keyword evidence="3" id="KW-1185">Reference proteome</keyword>
<sequence>MCYEEKILQQIIDNSYEGDVDEALRHINSCPKCKQKYDILNYQDKSVQNLLNKDLQIPLRPNIKVEKRRVINMNKNMKRWTALAAGLVICAGLVFAEPVRAMAEDFLKIFRVQEVKSVAINEQDIREIQALFEKGTGELEIGDMGSLSVSSKEEALPGLDNPTEDMIKKELKIDNVIKETEKFKYEYVNKIPASNLNMKLDVDKANDLLAYLGEDTKLPKSLDNKNFGISFEDSMSYTMNKKEQGDKSSREDYIQVIQMKTPEIKIPKDVDEKDLINTLITMKILPENLKRQFASIDKLESTLVIPYNPESQIKKDITINGQKAVLIKNKEKSYQNIGIFFNYEGNTYMINSDCEEKEVIQAVEEMF</sequence>